<evidence type="ECO:0000256" key="1">
    <source>
        <dbReference type="SAM" id="MobiDB-lite"/>
    </source>
</evidence>
<proteinExistence type="predicted"/>
<dbReference type="EMBL" id="AP022227">
    <property type="protein sequence ID" value="BBT39091.1"/>
    <property type="molecule type" value="Genomic_DNA"/>
</dbReference>
<sequence length="106" mass="10658">MGPALRPASGKAAQGALLQGYRVKRDMPHRAGRPRGTVTGGSNMAGDATEGISLSAGRSAMGQVLVKALADAVDVRFDQLCGQVGIAVSARGDDVPVFVIGALLAG</sequence>
<organism evidence="2 3">
    <name type="scientific">Pseudomonas putida</name>
    <name type="common">Arthrobacter siderocapsulatus</name>
    <dbReference type="NCBI Taxonomy" id="303"/>
    <lineage>
        <taxon>Bacteria</taxon>
        <taxon>Pseudomonadati</taxon>
        <taxon>Pseudomonadota</taxon>
        <taxon>Gammaproteobacteria</taxon>
        <taxon>Pseudomonadales</taxon>
        <taxon>Pseudomonadaceae</taxon>
        <taxon>Pseudomonas</taxon>
    </lineage>
</organism>
<evidence type="ECO:0000313" key="2">
    <source>
        <dbReference type="EMBL" id="BBT39091.1"/>
    </source>
</evidence>
<evidence type="ECO:0000313" key="3">
    <source>
        <dbReference type="Proteomes" id="UP000515680"/>
    </source>
</evidence>
<gene>
    <name evidence="2" type="ORF">WP8W18C01_14320</name>
</gene>
<dbReference type="AlphaFoldDB" id="A0A6S5T7X3"/>
<reference evidence="2 3" key="1">
    <citation type="submission" date="2019-12" db="EMBL/GenBank/DDBJ databases">
        <title>complete genome sequences of Pseudomonas putida str. WP8-W18-CRE-01 isolated from wastewater treatment plant effluent.</title>
        <authorList>
            <person name="Sekizuka T."/>
            <person name="Itokawa K."/>
            <person name="Yatsu K."/>
            <person name="Inamine Y."/>
            <person name="Kuroda M."/>
        </authorList>
    </citation>
    <scope>NUCLEOTIDE SEQUENCE [LARGE SCALE GENOMIC DNA]</scope>
    <source>
        <strain evidence="2 3">WP8-W18-CRE-01</strain>
    </source>
</reference>
<dbReference type="Proteomes" id="UP000515680">
    <property type="component" value="Chromosome"/>
</dbReference>
<feature type="region of interest" description="Disordered" evidence="1">
    <location>
        <begin position="25"/>
        <end position="45"/>
    </location>
</feature>
<accession>A0A6S5T7X3</accession>
<protein>
    <submittedName>
        <fullName evidence="2">Uncharacterized protein</fullName>
    </submittedName>
</protein>
<name>A0A6S5T7X3_PSEPU</name>